<sequence>MMEDPIKAEGSSAEGDAKPGMLQKLKLNISKTVQSKVDTILRDVQQFTDNDKLYLYLQLPSGPSAGEKSSDSNSVNTADQLHTCNWIRSHLEEHADTCLPKQDVYETYRKHCENLQQRPLSAANFGKIIRDIFPNIKARRLGGRGQSKYCYSGIRRKTVLNMPLLPNLDLKNDPSELTELVQTYKQEVTEAACELICDWAQKILKRSFDTVVEIARFLVQEHIVNPRCSQAELVTSASLAGGPAKPHKVIKKNPTTSRGSTAEEESAGQDAKKDESEQAASVKHLPNDKSAKAPEVLRYGGREMQVEALVKKLPQLRPRGSIPEKPLLSVHAPAPAFTPNDSSGVQVTLPITVATLSPQQRGSALPLMILPPSVTVSTATAVTTASKRASDSSAVAAGPPLKRKRGRPRKQRPEEMAAAQNLSPNQNLNLNPNQNLNLNPVVPNRGVIQKALSSSSSSSSSQVTETVLPCKAEEPESRPVVLLQEPGRAMVIQRAPVSRENRPVNQVQVTQSAAAHLPPPTVHEDRGVVEITLTPINPLLPADDSVCSVAETSPGEGEVP</sequence>
<proteinExistence type="predicted"/>
<protein>
    <submittedName>
        <fullName evidence="1">Uncharacterized protein</fullName>
    </submittedName>
</protein>
<dbReference type="EMBL" id="CM040476">
    <property type="protein sequence ID" value="MCI4391745.1"/>
    <property type="molecule type" value="Genomic_DNA"/>
</dbReference>
<organism evidence="1 2">
    <name type="scientific">Pangasianodon gigas</name>
    <name type="common">Mekong giant catfish</name>
    <name type="synonym">Pangasius gigas</name>
    <dbReference type="NCBI Taxonomy" id="30993"/>
    <lineage>
        <taxon>Eukaryota</taxon>
        <taxon>Metazoa</taxon>
        <taxon>Chordata</taxon>
        <taxon>Craniata</taxon>
        <taxon>Vertebrata</taxon>
        <taxon>Euteleostomi</taxon>
        <taxon>Actinopterygii</taxon>
        <taxon>Neopterygii</taxon>
        <taxon>Teleostei</taxon>
        <taxon>Ostariophysi</taxon>
        <taxon>Siluriformes</taxon>
        <taxon>Pangasiidae</taxon>
        <taxon>Pangasianodon</taxon>
    </lineage>
</organism>
<accession>A0ACC5XKQ4</accession>
<comment type="caution">
    <text evidence="1">The sequence shown here is derived from an EMBL/GenBank/DDBJ whole genome shotgun (WGS) entry which is preliminary data.</text>
</comment>
<evidence type="ECO:0000313" key="2">
    <source>
        <dbReference type="Proteomes" id="UP000829447"/>
    </source>
</evidence>
<reference evidence="1 2" key="1">
    <citation type="journal article" date="2022" name="bioRxiv">
        <title>An ancient truncated duplication of the anti-Mullerian hormone receptor type 2 gene is a potential conserved master sex determinant in the Pangasiidae catfish family.</title>
        <authorList>
            <person name="Wen M."/>
            <person name="Pan Q."/>
            <person name="Jouanno E."/>
            <person name="Montfort J."/>
            <person name="Zahm M."/>
            <person name="Cabau C."/>
            <person name="Klopp C."/>
            <person name="Iampietro C."/>
            <person name="Roques C."/>
            <person name="Bouchez O."/>
            <person name="Castinel A."/>
            <person name="Donnadieu C."/>
            <person name="Parrinello H."/>
            <person name="Poncet C."/>
            <person name="Belmonte E."/>
            <person name="Gautier V."/>
            <person name="Avarre J.-C."/>
            <person name="Dugue R."/>
            <person name="Gustiano R."/>
            <person name="Ha T.T.T."/>
            <person name="Campet M."/>
            <person name="Sriphairoj K."/>
            <person name="Ribolli J."/>
            <person name="de Almeida F.L."/>
            <person name="Desvignes T."/>
            <person name="Postlethwait J.H."/>
            <person name="Bucao C.F."/>
            <person name="Robinson-Rechavi M."/>
            <person name="Bobe J."/>
            <person name="Herpin A."/>
            <person name="Guiguen Y."/>
        </authorList>
    </citation>
    <scope>NUCLEOTIDE SEQUENCE [LARGE SCALE GENOMIC DNA]</scope>
    <source>
        <strain evidence="1">YG-Dec2019</strain>
    </source>
</reference>
<keyword evidence="2" id="KW-1185">Reference proteome</keyword>
<name>A0ACC5XKQ4_PANGG</name>
<dbReference type="Proteomes" id="UP000829447">
    <property type="component" value="Linkage Group LG23"/>
</dbReference>
<gene>
    <name evidence="1" type="ORF">PGIGA_G00137910</name>
</gene>
<evidence type="ECO:0000313" key="1">
    <source>
        <dbReference type="EMBL" id="MCI4391745.1"/>
    </source>
</evidence>